<keyword evidence="2" id="KW-0812">Transmembrane</keyword>
<dbReference type="Pfam" id="PF06197">
    <property type="entry name" value="DUF998"/>
    <property type="match status" value="1"/>
</dbReference>
<feature type="compositionally biased region" description="Basic and acidic residues" evidence="1">
    <location>
        <begin position="247"/>
        <end position="372"/>
    </location>
</feature>
<sequence length="372" mass="38990">MRFGAFLTKFAILIPLLYFGGLYIAAFAYPGFDHWTQFASDLGKADSPQAMLFNYGLIGAGGAAIVAALGFFVAMGAMSRNAMGWLFSLLGAGGLGAWGWSTILAGRYPLPDNRHVYELFVSPWGTVDLHMAILAAPLFLMLAAMSGKRMGGPAFIYFLGFVAQAALLAIIMMDVGGLATPETLGAWQRGYVAAMTLWPALAALVLGGAVTAKMRADRRRTAMSFVDDSAVVAAPAAAAAAGAAHAHGHDDHGHGDHGHADHGHDAHGHDAHGHGDHGHGDHGHADHGHADHGHDAHGHGDHGHDDHGHADHGHGDHGHGDHGHGDHGHGHDDHGHGHGHDDHGHGHGGHDDHGHGHDDHGHGHDDHHKPHH</sequence>
<feature type="transmembrane region" description="Helical" evidence="2">
    <location>
        <begin position="155"/>
        <end position="179"/>
    </location>
</feature>
<evidence type="ECO:0000313" key="3">
    <source>
        <dbReference type="EMBL" id="MDO1558393.1"/>
    </source>
</evidence>
<name>A0ABT8SKN6_9CAUL</name>
<reference evidence="3" key="1">
    <citation type="submission" date="2023-07" db="EMBL/GenBank/DDBJ databases">
        <title>Brevundimonas soil sp. nov., isolated from the soil of chemical plant.</title>
        <authorList>
            <person name="Wu N."/>
        </authorList>
    </citation>
    <scope>NUCLEOTIDE SEQUENCE</scope>
    <source>
        <strain evidence="3">XZ-24</strain>
    </source>
</reference>
<feature type="transmembrane region" description="Helical" evidence="2">
    <location>
        <begin position="121"/>
        <end position="143"/>
    </location>
</feature>
<protein>
    <submittedName>
        <fullName evidence="3">DUF998 domain-containing protein</fullName>
    </submittedName>
</protein>
<dbReference type="RefSeq" id="WP_302108806.1">
    <property type="nucleotide sequence ID" value="NZ_JAUKTR010000001.1"/>
</dbReference>
<evidence type="ECO:0000256" key="1">
    <source>
        <dbReference type="SAM" id="MobiDB-lite"/>
    </source>
</evidence>
<feature type="transmembrane region" description="Helical" evidence="2">
    <location>
        <begin position="82"/>
        <end position="101"/>
    </location>
</feature>
<comment type="caution">
    <text evidence="3">The sequence shown here is derived from an EMBL/GenBank/DDBJ whole genome shotgun (WGS) entry which is preliminary data.</text>
</comment>
<feature type="transmembrane region" description="Helical" evidence="2">
    <location>
        <begin position="12"/>
        <end position="32"/>
    </location>
</feature>
<feature type="transmembrane region" description="Helical" evidence="2">
    <location>
        <begin position="52"/>
        <end position="75"/>
    </location>
</feature>
<keyword evidence="2" id="KW-0472">Membrane</keyword>
<gene>
    <name evidence="3" type="ORF">Q0812_02995</name>
</gene>
<organism evidence="3 4">
    <name type="scientific">Peiella sedimenti</name>
    <dbReference type="NCBI Taxonomy" id="3061083"/>
    <lineage>
        <taxon>Bacteria</taxon>
        <taxon>Pseudomonadati</taxon>
        <taxon>Pseudomonadota</taxon>
        <taxon>Alphaproteobacteria</taxon>
        <taxon>Caulobacterales</taxon>
        <taxon>Caulobacteraceae</taxon>
        <taxon>Peiella</taxon>
    </lineage>
</organism>
<keyword evidence="2" id="KW-1133">Transmembrane helix</keyword>
<proteinExistence type="predicted"/>
<evidence type="ECO:0000256" key="2">
    <source>
        <dbReference type="SAM" id="Phobius"/>
    </source>
</evidence>
<evidence type="ECO:0000313" key="4">
    <source>
        <dbReference type="Proteomes" id="UP001169063"/>
    </source>
</evidence>
<dbReference type="EMBL" id="JAUKTR010000001">
    <property type="protein sequence ID" value="MDO1558393.1"/>
    <property type="molecule type" value="Genomic_DNA"/>
</dbReference>
<feature type="transmembrane region" description="Helical" evidence="2">
    <location>
        <begin position="191"/>
        <end position="210"/>
    </location>
</feature>
<keyword evidence="4" id="KW-1185">Reference proteome</keyword>
<accession>A0ABT8SKN6</accession>
<dbReference type="Proteomes" id="UP001169063">
    <property type="component" value="Unassembled WGS sequence"/>
</dbReference>
<feature type="region of interest" description="Disordered" evidence="1">
    <location>
        <begin position="241"/>
        <end position="372"/>
    </location>
</feature>
<dbReference type="InterPro" id="IPR009339">
    <property type="entry name" value="DUF998"/>
</dbReference>